<organism evidence="1 2">
    <name type="scientific">Yarrowia lipolytica</name>
    <name type="common">Candida lipolytica</name>
    <dbReference type="NCBI Taxonomy" id="4952"/>
    <lineage>
        <taxon>Eukaryota</taxon>
        <taxon>Fungi</taxon>
        <taxon>Dikarya</taxon>
        <taxon>Ascomycota</taxon>
        <taxon>Saccharomycotina</taxon>
        <taxon>Dipodascomycetes</taxon>
        <taxon>Dipodascales</taxon>
        <taxon>Dipodascales incertae sedis</taxon>
        <taxon>Yarrowia</taxon>
    </lineage>
</organism>
<evidence type="ECO:0000313" key="2">
    <source>
        <dbReference type="Proteomes" id="UP000182444"/>
    </source>
</evidence>
<protein>
    <submittedName>
        <fullName evidence="1">Uncharacterized protein</fullName>
    </submittedName>
</protein>
<sequence>MSSHNLPFVASHGATVHVVCVSPSGRILSQIICRQCRTCRTCRQCRRLSFCRSNERQHFCTYVNNLLCEYQKTLLFLRNFLPTAPDRIFNLIWKSSHKRSREWGTNTRHLRDRGETRKTFRPNNVITRGSFNELVFENRLFSTQNVYFHGFQKPRILLVIHMRTLVSGEGSCVKIFKRFLQIVLWERSEEEKRLGCFFRLLRPDWSSQKLISGKYNATKVNLS</sequence>
<dbReference type="VEuPathDB" id="FungiDB:YALI1_F11857g"/>
<gene>
    <name evidence="1" type="ORF">YALI1_F11857g</name>
</gene>
<dbReference type="EMBL" id="CP017558">
    <property type="protein sequence ID" value="AOW06852.1"/>
    <property type="molecule type" value="Genomic_DNA"/>
</dbReference>
<reference evidence="1 2" key="1">
    <citation type="journal article" date="2016" name="PLoS ONE">
        <title>Sequence Assembly of Yarrowia lipolytica Strain W29/CLIB89 Shows Transposable Element Diversity.</title>
        <authorList>
            <person name="Magnan C."/>
            <person name="Yu J."/>
            <person name="Chang I."/>
            <person name="Jahn E."/>
            <person name="Kanomata Y."/>
            <person name="Wu J."/>
            <person name="Zeller M."/>
            <person name="Oakes M."/>
            <person name="Baldi P."/>
            <person name="Sandmeyer S."/>
        </authorList>
    </citation>
    <scope>NUCLEOTIDE SEQUENCE [LARGE SCALE GENOMIC DNA]</scope>
    <source>
        <strain evidence="2">CLIB89(W29)</strain>
    </source>
</reference>
<dbReference type="Proteomes" id="UP000182444">
    <property type="component" value="Chromosome 1F"/>
</dbReference>
<dbReference type="AlphaFoldDB" id="A0A1D8NMI7"/>
<dbReference type="RefSeq" id="XP_068139398.1">
    <property type="nucleotide sequence ID" value="XM_068283297.1"/>
</dbReference>
<dbReference type="GeneID" id="94583886"/>
<accession>A0A1D8NMI7</accession>
<evidence type="ECO:0000313" key="1">
    <source>
        <dbReference type="EMBL" id="AOW06852.1"/>
    </source>
</evidence>
<proteinExistence type="predicted"/>
<name>A0A1D8NMI7_YARLL</name>